<dbReference type="RefSeq" id="WP_092767425.1">
    <property type="nucleotide sequence ID" value="NZ_FOHS01000001.1"/>
</dbReference>
<keyword evidence="2" id="KW-0732">Signal</keyword>
<sequence>MKKISLLGLLAGSLLLSATSCSNPDNKRDEDMTVKPLEYPAPVDTTGGKTDATREINAVNATESIKKMQPVM</sequence>
<feature type="chain" id="PRO_5011509154" evidence="2">
    <location>
        <begin position="23"/>
        <end position="72"/>
    </location>
</feature>
<name>A0A1H9Z605_9BACT</name>
<gene>
    <name evidence="3" type="ORF">SAMN04487998_0213</name>
</gene>
<accession>A0A1H9Z605</accession>
<dbReference type="Proteomes" id="UP000198697">
    <property type="component" value="Unassembled WGS sequence"/>
</dbReference>
<reference evidence="4" key="1">
    <citation type="submission" date="2016-10" db="EMBL/GenBank/DDBJ databases">
        <authorList>
            <person name="Varghese N."/>
            <person name="Submissions S."/>
        </authorList>
    </citation>
    <scope>NUCLEOTIDE SEQUENCE [LARGE SCALE GENOMIC DNA]</scope>
    <source>
        <strain evidence="4">DSM 15310</strain>
    </source>
</reference>
<dbReference type="EMBL" id="FOHS01000001">
    <property type="protein sequence ID" value="SES76990.1"/>
    <property type="molecule type" value="Genomic_DNA"/>
</dbReference>
<dbReference type="OrthoDB" id="886269at2"/>
<proteinExistence type="predicted"/>
<organism evidence="3 4">
    <name type="scientific">Hymenobacter actinosclerus</name>
    <dbReference type="NCBI Taxonomy" id="82805"/>
    <lineage>
        <taxon>Bacteria</taxon>
        <taxon>Pseudomonadati</taxon>
        <taxon>Bacteroidota</taxon>
        <taxon>Cytophagia</taxon>
        <taxon>Cytophagales</taxon>
        <taxon>Hymenobacteraceae</taxon>
        <taxon>Hymenobacter</taxon>
    </lineage>
</organism>
<evidence type="ECO:0000313" key="4">
    <source>
        <dbReference type="Proteomes" id="UP000198697"/>
    </source>
</evidence>
<dbReference type="STRING" id="82805.SAMN04487998_0213"/>
<dbReference type="AlphaFoldDB" id="A0A1H9Z605"/>
<protein>
    <submittedName>
        <fullName evidence="3">Uncharacterized protein</fullName>
    </submittedName>
</protein>
<evidence type="ECO:0000256" key="2">
    <source>
        <dbReference type="SAM" id="SignalP"/>
    </source>
</evidence>
<evidence type="ECO:0000256" key="1">
    <source>
        <dbReference type="SAM" id="MobiDB-lite"/>
    </source>
</evidence>
<evidence type="ECO:0000313" key="3">
    <source>
        <dbReference type="EMBL" id="SES76990.1"/>
    </source>
</evidence>
<feature type="signal peptide" evidence="2">
    <location>
        <begin position="1"/>
        <end position="22"/>
    </location>
</feature>
<dbReference type="PROSITE" id="PS51257">
    <property type="entry name" value="PROKAR_LIPOPROTEIN"/>
    <property type="match status" value="1"/>
</dbReference>
<keyword evidence="4" id="KW-1185">Reference proteome</keyword>
<feature type="region of interest" description="Disordered" evidence="1">
    <location>
        <begin position="19"/>
        <end position="50"/>
    </location>
</feature>